<keyword evidence="4" id="KW-1185">Reference proteome</keyword>
<evidence type="ECO:0000256" key="1">
    <source>
        <dbReference type="SAM" id="MobiDB-lite"/>
    </source>
</evidence>
<proteinExistence type="predicted"/>
<gene>
    <name evidence="3" type="ORF">ACMU_15510</name>
</gene>
<dbReference type="InterPro" id="IPR028992">
    <property type="entry name" value="Hedgehog/Intein_dom"/>
</dbReference>
<dbReference type="Proteomes" id="UP000026249">
    <property type="component" value="Unassembled WGS sequence"/>
</dbReference>
<feature type="domain" description="Hedgehog/Intein (Hint)" evidence="2">
    <location>
        <begin position="71"/>
        <end position="217"/>
    </location>
</feature>
<dbReference type="OrthoDB" id="6305173at2"/>
<evidence type="ECO:0000259" key="2">
    <source>
        <dbReference type="Pfam" id="PF13403"/>
    </source>
</evidence>
<organism evidence="3 4">
    <name type="scientific">Actibacterium mucosum KCTC 23349</name>
    <dbReference type="NCBI Taxonomy" id="1454373"/>
    <lineage>
        <taxon>Bacteria</taxon>
        <taxon>Pseudomonadati</taxon>
        <taxon>Pseudomonadota</taxon>
        <taxon>Alphaproteobacteria</taxon>
        <taxon>Rhodobacterales</taxon>
        <taxon>Roseobacteraceae</taxon>
        <taxon>Actibacterium</taxon>
    </lineage>
</organism>
<dbReference type="STRING" id="1454373.ACMU_15510"/>
<dbReference type="InterPro" id="IPR036844">
    <property type="entry name" value="Hint_dom_sf"/>
</dbReference>
<dbReference type="SUPFAM" id="SSF51294">
    <property type="entry name" value="Hedgehog/intein (Hint) domain"/>
    <property type="match status" value="1"/>
</dbReference>
<sequence length="266" mass="29013">MGHQRHTTPPRPATVPSRPSRVPQVQRKPALARAMPLTRRYEIQAIDVQGALTQKSAVAPATPTFEDAFAGFARGTLITTTDGPIAVEDLCPGMQIVTKDNGPMPLLWIGSMMVFPGLPELSEESVRLLRVTAESFGMGRPLPDLMLGPRARVLFQHDACRRMFGTPSAFAPAHGFADGESMITIQPVAPVRVYHVAVEGQQVLSANGLEVESFHPGARADDMMDAETLDLFLSLFPHVRSIHEFGPMSYPRLSAHEVEMIRVDAA</sequence>
<dbReference type="Pfam" id="PF13403">
    <property type="entry name" value="Hint_2"/>
    <property type="match status" value="1"/>
</dbReference>
<feature type="region of interest" description="Disordered" evidence="1">
    <location>
        <begin position="1"/>
        <end position="26"/>
    </location>
</feature>
<reference evidence="3 4" key="1">
    <citation type="submission" date="2014-03" db="EMBL/GenBank/DDBJ databases">
        <title>Draft Genome Sequence of Actibacterium mucosum KCTC 23349, a Marine Alphaproteobacterium with Complex Ionic Requirements Isolated from Mediterranean Seawater at Malvarrosa Beach, Valencia, Spain.</title>
        <authorList>
            <person name="Arahal D.R."/>
            <person name="Shao Z."/>
            <person name="Lai Q."/>
            <person name="Pujalte M.J."/>
        </authorList>
    </citation>
    <scope>NUCLEOTIDE SEQUENCE [LARGE SCALE GENOMIC DNA]</scope>
    <source>
        <strain evidence="3 4">KCTC 23349</strain>
    </source>
</reference>
<accession>A0A037ZHY1</accession>
<comment type="caution">
    <text evidence="3">The sequence shown here is derived from an EMBL/GenBank/DDBJ whole genome shotgun (WGS) entry which is preliminary data.</text>
</comment>
<dbReference type="EMBL" id="JFKE01000005">
    <property type="protein sequence ID" value="KAJ55162.1"/>
    <property type="molecule type" value="Genomic_DNA"/>
</dbReference>
<evidence type="ECO:0000313" key="4">
    <source>
        <dbReference type="Proteomes" id="UP000026249"/>
    </source>
</evidence>
<dbReference type="AlphaFoldDB" id="A0A037ZHY1"/>
<protein>
    <recommendedName>
        <fullName evidence="2">Hedgehog/Intein (Hint) domain-containing protein</fullName>
    </recommendedName>
</protein>
<name>A0A037ZHY1_9RHOB</name>
<dbReference type="RefSeq" id="WP_051588337.1">
    <property type="nucleotide sequence ID" value="NZ_JFKE01000005.1"/>
</dbReference>
<evidence type="ECO:0000313" key="3">
    <source>
        <dbReference type="EMBL" id="KAJ55162.1"/>
    </source>
</evidence>